<dbReference type="Proteomes" id="UP000484885">
    <property type="component" value="Unassembled WGS sequence"/>
</dbReference>
<dbReference type="EMBL" id="JAAGSC010000041">
    <property type="protein sequence ID" value="NDY96066.1"/>
    <property type="molecule type" value="Genomic_DNA"/>
</dbReference>
<evidence type="ECO:0000256" key="10">
    <source>
        <dbReference type="ARBA" id="ARBA00023136"/>
    </source>
</evidence>
<dbReference type="PRINTS" id="PR01651">
    <property type="entry name" value="SECGEXPORT"/>
</dbReference>
<evidence type="ECO:0000313" key="14">
    <source>
        <dbReference type="Proteomes" id="UP000484885"/>
    </source>
</evidence>
<evidence type="ECO:0000256" key="7">
    <source>
        <dbReference type="ARBA" id="ARBA00022927"/>
    </source>
</evidence>
<dbReference type="GO" id="GO:0009306">
    <property type="term" value="P:protein secretion"/>
    <property type="evidence" value="ECO:0007669"/>
    <property type="project" value="UniProtKB-UniRule"/>
</dbReference>
<keyword evidence="4 11" id="KW-0813">Transport</keyword>
<comment type="caution">
    <text evidence="11">Lacks conserved residue(s) required for the propagation of feature annotation.</text>
</comment>
<proteinExistence type="inferred from homology"/>
<keyword evidence="7 11" id="KW-0653">Protein transport</keyword>
<comment type="caution">
    <text evidence="13">The sequence shown here is derived from an EMBL/GenBank/DDBJ whole genome shotgun (WGS) entry which is preliminary data.</text>
</comment>
<dbReference type="PANTHER" id="PTHR34182">
    <property type="entry name" value="PROTEIN-EXPORT MEMBRANE PROTEIN SECG"/>
    <property type="match status" value="1"/>
</dbReference>
<evidence type="ECO:0000256" key="4">
    <source>
        <dbReference type="ARBA" id="ARBA00022448"/>
    </source>
</evidence>
<keyword evidence="6 11" id="KW-0812">Transmembrane</keyword>
<evidence type="ECO:0000256" key="6">
    <source>
        <dbReference type="ARBA" id="ARBA00022692"/>
    </source>
</evidence>
<dbReference type="GO" id="GO:0043952">
    <property type="term" value="P:protein transport by the Sec complex"/>
    <property type="evidence" value="ECO:0007669"/>
    <property type="project" value="TreeGrafter"/>
</dbReference>
<evidence type="ECO:0000256" key="5">
    <source>
        <dbReference type="ARBA" id="ARBA00022475"/>
    </source>
</evidence>
<dbReference type="GO" id="GO:0015450">
    <property type="term" value="F:protein-transporting ATPase activity"/>
    <property type="evidence" value="ECO:0007669"/>
    <property type="project" value="UniProtKB-UniRule"/>
</dbReference>
<keyword evidence="9 11" id="KW-0811">Translocation</keyword>
<keyword evidence="10 11" id="KW-0472">Membrane</keyword>
<comment type="function">
    <text evidence="11">Involved in protein export. Participates in an early event of protein translocation.</text>
</comment>
<protein>
    <recommendedName>
        <fullName evidence="3 11">Protein-export membrane protein SecG</fullName>
    </recommendedName>
</protein>
<evidence type="ECO:0000256" key="9">
    <source>
        <dbReference type="ARBA" id="ARBA00023010"/>
    </source>
</evidence>
<feature type="region of interest" description="Disordered" evidence="12">
    <location>
        <begin position="93"/>
        <end position="140"/>
    </location>
</feature>
<evidence type="ECO:0000256" key="3">
    <source>
        <dbReference type="ARBA" id="ARBA00017876"/>
    </source>
</evidence>
<feature type="transmembrane region" description="Helical" evidence="11">
    <location>
        <begin position="56"/>
        <end position="75"/>
    </location>
</feature>
<dbReference type="InterPro" id="IPR004692">
    <property type="entry name" value="SecG"/>
</dbReference>
<evidence type="ECO:0000256" key="1">
    <source>
        <dbReference type="ARBA" id="ARBA00004651"/>
    </source>
</evidence>
<gene>
    <name evidence="13" type="primary">secG</name>
    <name evidence="13" type="ORF">G3I74_10020</name>
</gene>
<reference evidence="13 14" key="1">
    <citation type="submission" date="2020-02" db="EMBL/GenBank/DDBJ databases">
        <authorList>
            <person name="Zhang X.-Y."/>
        </authorList>
    </citation>
    <scope>NUCLEOTIDE SEQUENCE [LARGE SCALE GENOMIC DNA]</scope>
    <source>
        <strain evidence="13 14">C33</strain>
    </source>
</reference>
<name>A0A845V4F2_9GAMM</name>
<evidence type="ECO:0000256" key="2">
    <source>
        <dbReference type="ARBA" id="ARBA00008445"/>
    </source>
</evidence>
<dbReference type="PANTHER" id="PTHR34182:SF1">
    <property type="entry name" value="PROTEIN-EXPORT MEMBRANE PROTEIN SECG"/>
    <property type="match status" value="1"/>
</dbReference>
<dbReference type="AlphaFoldDB" id="A0A845V4F2"/>
<evidence type="ECO:0000313" key="13">
    <source>
        <dbReference type="EMBL" id="NDY96066.1"/>
    </source>
</evidence>
<dbReference type="NCBIfam" id="TIGR00810">
    <property type="entry name" value="secG"/>
    <property type="match status" value="1"/>
</dbReference>
<dbReference type="GO" id="GO:0005886">
    <property type="term" value="C:plasma membrane"/>
    <property type="evidence" value="ECO:0007669"/>
    <property type="project" value="UniProtKB-SubCell"/>
</dbReference>
<evidence type="ECO:0000256" key="11">
    <source>
        <dbReference type="RuleBase" id="RU365087"/>
    </source>
</evidence>
<comment type="subcellular location">
    <subcellularLocation>
        <location evidence="1 11">Cell membrane</location>
        <topology evidence="1 11">Multi-pass membrane protein</topology>
    </subcellularLocation>
</comment>
<accession>A0A845V4F2</accession>
<organism evidence="13 14">
    <name type="scientific">Wenzhouxiangella limi</name>
    <dbReference type="NCBI Taxonomy" id="2707351"/>
    <lineage>
        <taxon>Bacteria</taxon>
        <taxon>Pseudomonadati</taxon>
        <taxon>Pseudomonadota</taxon>
        <taxon>Gammaproteobacteria</taxon>
        <taxon>Chromatiales</taxon>
        <taxon>Wenzhouxiangellaceae</taxon>
        <taxon>Wenzhouxiangella</taxon>
    </lineage>
</organism>
<comment type="similarity">
    <text evidence="2 11">Belongs to the SecG family.</text>
</comment>
<keyword evidence="5 11" id="KW-1003">Cell membrane</keyword>
<keyword evidence="8 11" id="KW-1133">Transmembrane helix</keyword>
<dbReference type="Pfam" id="PF03840">
    <property type="entry name" value="SecG"/>
    <property type="match status" value="1"/>
</dbReference>
<evidence type="ECO:0000256" key="12">
    <source>
        <dbReference type="SAM" id="MobiDB-lite"/>
    </source>
</evidence>
<evidence type="ECO:0000256" key="8">
    <source>
        <dbReference type="ARBA" id="ARBA00022989"/>
    </source>
</evidence>
<dbReference type="GO" id="GO:0065002">
    <property type="term" value="P:intracellular protein transmembrane transport"/>
    <property type="evidence" value="ECO:0007669"/>
    <property type="project" value="TreeGrafter"/>
</dbReference>
<keyword evidence="14" id="KW-1185">Reference proteome</keyword>
<sequence>MYTVLIVLHVVLAAGLIALVLVQRGPGATMGAAFGAGASGTVFGSRGSASFLTRLTTWLGVGFFAISLSMAVIAARSGGITEAPDDLGVVEGIQTLPPAEQIEEQEPADDAFLPLPGEAESESSQGEAETPDEPAQPPPD</sequence>